<dbReference type="AlphaFoldDB" id="A0A427YC58"/>
<name>A0A427YC58_9TREE</name>
<feature type="compositionally biased region" description="Basic and acidic residues" evidence="5">
    <location>
        <begin position="92"/>
        <end position="110"/>
    </location>
</feature>
<dbReference type="PANTHER" id="PTHR21681">
    <property type="entry name" value="EUKARYOTIC TRANSLATION INITIATION FACTOR 3 SUBUNIT J"/>
    <property type="match status" value="1"/>
</dbReference>
<keyword evidence="7" id="KW-1185">Reference proteome</keyword>
<dbReference type="GO" id="GO:0005852">
    <property type="term" value="C:eukaryotic translation initiation factor 3 complex"/>
    <property type="evidence" value="ECO:0007669"/>
    <property type="project" value="UniProtKB-UniRule"/>
</dbReference>
<evidence type="ECO:0000313" key="6">
    <source>
        <dbReference type="EMBL" id="RSH88646.1"/>
    </source>
</evidence>
<dbReference type="HAMAP" id="MF_03009">
    <property type="entry name" value="eIF3j"/>
    <property type="match status" value="1"/>
</dbReference>
<evidence type="ECO:0000313" key="7">
    <source>
        <dbReference type="Proteomes" id="UP000279259"/>
    </source>
</evidence>
<evidence type="ECO:0000256" key="2">
    <source>
        <dbReference type="ARBA" id="ARBA00022540"/>
    </source>
</evidence>
<organism evidence="6 7">
    <name type="scientific">Saitozyma podzolica</name>
    <dbReference type="NCBI Taxonomy" id="1890683"/>
    <lineage>
        <taxon>Eukaryota</taxon>
        <taxon>Fungi</taxon>
        <taxon>Dikarya</taxon>
        <taxon>Basidiomycota</taxon>
        <taxon>Agaricomycotina</taxon>
        <taxon>Tremellomycetes</taxon>
        <taxon>Tremellales</taxon>
        <taxon>Trimorphomycetaceae</taxon>
        <taxon>Saitozyma</taxon>
    </lineage>
</organism>
<evidence type="ECO:0000256" key="5">
    <source>
        <dbReference type="SAM" id="MobiDB-lite"/>
    </source>
</evidence>
<dbReference type="EMBL" id="RSCD01000016">
    <property type="protein sequence ID" value="RSH88646.1"/>
    <property type="molecule type" value="Genomic_DNA"/>
</dbReference>
<keyword evidence="2 4" id="KW-0396">Initiation factor</keyword>
<feature type="compositionally biased region" description="Low complexity" evidence="5">
    <location>
        <begin position="56"/>
        <end position="65"/>
    </location>
</feature>
<dbReference type="InterPro" id="IPR023194">
    <property type="entry name" value="eIF3-like_dom_sf"/>
</dbReference>
<comment type="similarity">
    <text evidence="4">Belongs to the eIF-3 subunit J family.</text>
</comment>
<dbReference type="GO" id="GO:0003743">
    <property type="term" value="F:translation initiation factor activity"/>
    <property type="evidence" value="ECO:0007669"/>
    <property type="project" value="UniProtKB-UniRule"/>
</dbReference>
<feature type="region of interest" description="Disordered" evidence="5">
    <location>
        <begin position="1"/>
        <end position="112"/>
    </location>
</feature>
<proteinExistence type="inferred from homology"/>
<dbReference type="OrthoDB" id="20381at2759"/>
<dbReference type="GO" id="GO:0001732">
    <property type="term" value="P:formation of cytoplasmic translation initiation complex"/>
    <property type="evidence" value="ECO:0007669"/>
    <property type="project" value="UniProtKB-UniRule"/>
</dbReference>
<dbReference type="GO" id="GO:0016282">
    <property type="term" value="C:eukaryotic 43S preinitiation complex"/>
    <property type="evidence" value="ECO:0007669"/>
    <property type="project" value="UniProtKB-UniRule"/>
</dbReference>
<evidence type="ECO:0000256" key="4">
    <source>
        <dbReference type="HAMAP-Rule" id="MF_03009"/>
    </source>
</evidence>
<dbReference type="STRING" id="1890683.A0A427YC58"/>
<feature type="compositionally biased region" description="Basic and acidic residues" evidence="5">
    <location>
        <begin position="72"/>
        <end position="82"/>
    </location>
</feature>
<comment type="function">
    <text evidence="4">Component of the eukaryotic translation initiation factor 3 (eIF-3) complex, which is involved in protein synthesis of a specialized repertoire of mRNAs and, together with other initiation factors, stimulates binding of mRNA and methionyl-tRNAi to the 40S ribosome. The eIF-3 complex specifically targets and initiates translation of a subset of mRNAs involved in cell proliferation.</text>
</comment>
<feature type="region of interest" description="Disordered" evidence="5">
    <location>
        <begin position="195"/>
        <end position="217"/>
    </location>
</feature>
<feature type="compositionally biased region" description="Acidic residues" evidence="5">
    <location>
        <begin position="36"/>
        <end position="50"/>
    </location>
</feature>
<dbReference type="InterPro" id="IPR013906">
    <property type="entry name" value="eIF3j"/>
</dbReference>
<dbReference type="Pfam" id="PF08597">
    <property type="entry name" value="eIF3_subunit"/>
    <property type="match status" value="1"/>
</dbReference>
<dbReference type="Proteomes" id="UP000279259">
    <property type="component" value="Unassembled WGS sequence"/>
</dbReference>
<dbReference type="GO" id="GO:0033290">
    <property type="term" value="C:eukaryotic 48S preinitiation complex"/>
    <property type="evidence" value="ECO:0007669"/>
    <property type="project" value="UniProtKB-UniRule"/>
</dbReference>
<evidence type="ECO:0000256" key="1">
    <source>
        <dbReference type="ARBA" id="ARBA00022490"/>
    </source>
</evidence>
<dbReference type="PANTHER" id="PTHR21681:SF0">
    <property type="entry name" value="EUKARYOTIC TRANSLATION INITIATION FACTOR 3 SUBUNIT J"/>
    <property type="match status" value="1"/>
</dbReference>
<comment type="subunit">
    <text evidence="4">Component of the eukaryotic translation initiation factor 3 (eIF-3) complex.</text>
</comment>
<comment type="caution">
    <text evidence="6">The sequence shown here is derived from an EMBL/GenBank/DDBJ whole genome shotgun (WGS) entry which is preliminary data.</text>
</comment>
<protein>
    <recommendedName>
        <fullName evidence="4">Eukaryotic translation initiation factor 3 subunit J</fullName>
        <shortName evidence="4">eIF3j</shortName>
    </recommendedName>
    <alternativeName>
        <fullName evidence="4">Eukaryotic translation initiation factor 3 30 kDa subunit homolog</fullName>
        <shortName evidence="4">eIF-3 30 kDa subunit homolog</shortName>
    </alternativeName>
</protein>
<feature type="compositionally biased region" description="Acidic residues" evidence="5">
    <location>
        <begin position="1"/>
        <end position="11"/>
    </location>
</feature>
<comment type="subcellular location">
    <subcellularLocation>
        <location evidence="4">Cytoplasm</location>
    </subcellularLocation>
</comment>
<accession>A0A427YC58</accession>
<gene>
    <name evidence="4 6" type="primary">HCR1</name>
    <name evidence="6" type="ORF">EHS25_002873</name>
</gene>
<sequence>MSDDWDLEDEPVTSGTSTPAPVALPKAPARNKKWEGEDEEDEQDDWDASEDEKPKAAAPALAPAPIRKKKLAEKLAEKERLAKLGPADDDLMETRTEQDRRREAREKELEADMASAADLMGSTGVEDAGELLQAIIKARPSTKDDFATYSRNLITALISQHESNPLYPSFVEQFAKDLSESLTAVQVRKVASSLSTLGNTKQQEERDKASGKKKAASKPKLGAVKSISKVDTAAYDDVLDDDDFM</sequence>
<evidence type="ECO:0000256" key="3">
    <source>
        <dbReference type="ARBA" id="ARBA00022917"/>
    </source>
</evidence>
<dbReference type="Gene3D" id="1.10.246.60">
    <property type="entry name" value="Eukaryotic translation initiation factor 3 like domains"/>
    <property type="match status" value="1"/>
</dbReference>
<keyword evidence="1 4" id="KW-0963">Cytoplasm</keyword>
<reference evidence="6 7" key="1">
    <citation type="submission" date="2018-11" db="EMBL/GenBank/DDBJ databases">
        <title>Genome sequence of Saitozyma podzolica DSM 27192.</title>
        <authorList>
            <person name="Aliyu H."/>
            <person name="Gorte O."/>
            <person name="Ochsenreither K."/>
        </authorList>
    </citation>
    <scope>NUCLEOTIDE SEQUENCE [LARGE SCALE GENOMIC DNA]</scope>
    <source>
        <strain evidence="6 7">DSM 27192</strain>
    </source>
</reference>
<keyword evidence="3 4" id="KW-0648">Protein biosynthesis</keyword>